<protein>
    <recommendedName>
        <fullName evidence="1">Sporulation stage II protein D amidase enhancer LytB N-terminal domain-containing protein</fullName>
    </recommendedName>
</protein>
<name>A0A381YVN8_9ZZZZ</name>
<dbReference type="EMBL" id="UINC01019096">
    <property type="protein sequence ID" value="SVA80692.1"/>
    <property type="molecule type" value="Genomic_DNA"/>
</dbReference>
<dbReference type="NCBIfam" id="TIGR02669">
    <property type="entry name" value="SpoIID_LytB"/>
    <property type="match status" value="1"/>
</dbReference>
<dbReference type="AlphaFoldDB" id="A0A381YVN8"/>
<sequence length="416" mass="46396">MLVKGQIPDKEPIVSIGLILPEDCQKSVEITNSETNQNFFIESKNDELVSNGETVPAVKIQNSSTDSQITVHPVKAGRGFHWEKQISIHVLGTLEITNSNGSLFVVNHLPLEQYLMCVATSEMSGDCPSALLEAQTIAARSWLLAAAEQKHVDLGLDACNDDCCQRYQGAGNLTKAAIQSAEKTCGQVLIHDNVICDTRYSKSCGGISENNENVWHDEPKPYLRSVYDSNISEIPCVEDETDLINWVSNNPHCFCGPDFVPKSQLHKYLGIVDEQGSYFRWEISFSQEELKNMIKVKTGRDFDAIHSIQPLKRGKSGRIFRLRIDGEIDGKSNHIILESEYEIRRVLHPDFLYSSAFIIEPNSDFVNSQVTFKGAGWGHGVGLCQVGALGMALADYSSNEILYHYFQSTELRKIYG</sequence>
<feature type="domain" description="Sporulation stage II protein D amidase enhancer LytB N-terminal" evidence="1">
    <location>
        <begin position="100"/>
        <end position="191"/>
    </location>
</feature>
<gene>
    <name evidence="2" type="ORF">METZ01_LOCUS133546</name>
</gene>
<reference evidence="2" key="1">
    <citation type="submission" date="2018-05" db="EMBL/GenBank/DDBJ databases">
        <authorList>
            <person name="Lanie J.A."/>
            <person name="Ng W.-L."/>
            <person name="Kazmierczak K.M."/>
            <person name="Andrzejewski T.M."/>
            <person name="Davidsen T.M."/>
            <person name="Wayne K.J."/>
            <person name="Tettelin H."/>
            <person name="Glass J.I."/>
            <person name="Rusch D."/>
            <person name="Podicherti R."/>
            <person name="Tsui H.-C.T."/>
            <person name="Winkler M.E."/>
        </authorList>
    </citation>
    <scope>NUCLEOTIDE SEQUENCE</scope>
</reference>
<organism evidence="2">
    <name type="scientific">marine metagenome</name>
    <dbReference type="NCBI Taxonomy" id="408172"/>
    <lineage>
        <taxon>unclassified sequences</taxon>
        <taxon>metagenomes</taxon>
        <taxon>ecological metagenomes</taxon>
    </lineage>
</organism>
<accession>A0A381YVN8</accession>
<dbReference type="InterPro" id="IPR013486">
    <property type="entry name" value="SpoIID/LytB"/>
</dbReference>
<evidence type="ECO:0000313" key="2">
    <source>
        <dbReference type="EMBL" id="SVA80692.1"/>
    </source>
</evidence>
<proteinExistence type="predicted"/>
<dbReference type="InterPro" id="IPR013693">
    <property type="entry name" value="SpoIID/LytB_N"/>
</dbReference>
<evidence type="ECO:0000259" key="1">
    <source>
        <dbReference type="Pfam" id="PF08486"/>
    </source>
</evidence>
<dbReference type="Pfam" id="PF08486">
    <property type="entry name" value="SpoIID"/>
    <property type="match status" value="1"/>
</dbReference>
<dbReference type="GO" id="GO:0030435">
    <property type="term" value="P:sporulation resulting in formation of a cellular spore"/>
    <property type="evidence" value="ECO:0007669"/>
    <property type="project" value="InterPro"/>
</dbReference>